<dbReference type="EC" id="2.8.2.-" evidence="3"/>
<dbReference type="OrthoDB" id="588844at2759"/>
<dbReference type="Proteomes" id="UP000228380">
    <property type="component" value="Chromosome 6"/>
</dbReference>
<dbReference type="RefSeq" id="XP_008777580.1">
    <property type="nucleotide sequence ID" value="XM_008779358.4"/>
</dbReference>
<evidence type="ECO:0000313" key="7">
    <source>
        <dbReference type="RefSeq" id="XP_038975496.1"/>
    </source>
</evidence>
<dbReference type="SUPFAM" id="SSF52540">
    <property type="entry name" value="P-loop containing nucleoside triphosphate hydrolases"/>
    <property type="match status" value="1"/>
</dbReference>
<dbReference type="KEGG" id="pda:103697490"/>
<evidence type="ECO:0000256" key="2">
    <source>
        <dbReference type="ARBA" id="ARBA00022679"/>
    </source>
</evidence>
<dbReference type="Pfam" id="PF00685">
    <property type="entry name" value="Sulfotransfer_1"/>
    <property type="match status" value="1"/>
</dbReference>
<feature type="domain" description="Sulfotransferase" evidence="4">
    <location>
        <begin position="78"/>
        <end position="339"/>
    </location>
</feature>
<keyword evidence="2 3" id="KW-0808">Transferase</keyword>
<reference evidence="6 7" key="2">
    <citation type="submission" date="2025-04" db="UniProtKB">
        <authorList>
            <consortium name="RefSeq"/>
        </authorList>
    </citation>
    <scope>IDENTIFICATION</scope>
    <source>
        <tissue evidence="6 7">Young leaves</tissue>
    </source>
</reference>
<dbReference type="PANTHER" id="PTHR11783">
    <property type="entry name" value="SULFOTRANSFERASE SULT"/>
    <property type="match status" value="1"/>
</dbReference>
<name>A0A8B7BIG0_PHODC</name>
<sequence>MSSLPCFPIPFKHVEALLEKENHSTAPAAAPVRDYDELISSLPVKQTFIPIRKYLEFWFPEGHLPGIMAIRQHFRPRPDDLFLMSFPKSGTTWLKALAFATMTRAHYPWDRHPLHSLNPHDVVPFMDDLFAAGQASKLEALPSPRVLATHMPYSLLPDSITSSGCRIIYICRDPKDAIVSLWHFAEKASAEKGREGFPFDRFFEMACEGKFPYSPIWDHSLEYWKESLRRPEKVLFLKYEEMLEEPAANVKRLAEFLGCPFSEDEEKGGVVEEIITLCSFEKLKSMEANKKGSQEAAVYKVSNASFFRKGGTGDWRNYGSPEMAQKLDEIVLEKLEGSGLTIPGVGPGAEEATAGHS</sequence>
<dbReference type="GeneID" id="103697490"/>
<dbReference type="KEGG" id="pda:120106597"/>
<dbReference type="GO" id="GO:0008146">
    <property type="term" value="F:sulfotransferase activity"/>
    <property type="evidence" value="ECO:0007669"/>
    <property type="project" value="InterPro"/>
</dbReference>
<evidence type="ECO:0000256" key="3">
    <source>
        <dbReference type="RuleBase" id="RU361155"/>
    </source>
</evidence>
<gene>
    <name evidence="6" type="primary">LOC103697490</name>
    <name evidence="7" type="synonym">LOC120106597</name>
</gene>
<proteinExistence type="inferred from homology"/>
<reference evidence="5" key="1">
    <citation type="journal article" date="2019" name="Nat. Commun.">
        <title>Genome-wide association mapping of date palm fruit traits.</title>
        <authorList>
            <person name="Hazzouri K.M."/>
            <person name="Gros-Balthazard M."/>
            <person name="Flowers J.M."/>
            <person name="Copetti D."/>
            <person name="Lemansour A."/>
            <person name="Lebrun M."/>
            <person name="Masmoudi K."/>
            <person name="Ferrand S."/>
            <person name="Dhar M.I."/>
            <person name="Fresquez Z.A."/>
            <person name="Rosas U."/>
            <person name="Zhang J."/>
            <person name="Talag J."/>
            <person name="Lee S."/>
            <person name="Kudrna D."/>
            <person name="Powell R.F."/>
            <person name="Leitch I.J."/>
            <person name="Krueger R.R."/>
            <person name="Wing R.A."/>
            <person name="Amiri K.M.A."/>
            <person name="Purugganan M.D."/>
        </authorList>
    </citation>
    <scope>NUCLEOTIDE SEQUENCE [LARGE SCALE GENOMIC DNA]</scope>
    <source>
        <strain evidence="5">cv. Khalas</strain>
    </source>
</reference>
<dbReference type="Gene3D" id="3.40.50.300">
    <property type="entry name" value="P-loop containing nucleotide triphosphate hydrolases"/>
    <property type="match status" value="1"/>
</dbReference>
<dbReference type="RefSeq" id="XP_038975496.1">
    <property type="nucleotide sequence ID" value="XM_039119568.1"/>
</dbReference>
<evidence type="ECO:0000313" key="6">
    <source>
        <dbReference type="RefSeq" id="XP_008777580.1"/>
    </source>
</evidence>
<dbReference type="AlphaFoldDB" id="A0A8B7BIG0"/>
<evidence type="ECO:0000256" key="1">
    <source>
        <dbReference type="ARBA" id="ARBA00005771"/>
    </source>
</evidence>
<dbReference type="InterPro" id="IPR027417">
    <property type="entry name" value="P-loop_NTPase"/>
</dbReference>
<evidence type="ECO:0000259" key="4">
    <source>
        <dbReference type="Pfam" id="PF00685"/>
    </source>
</evidence>
<accession>A0A8B7BIG0</accession>
<comment type="similarity">
    <text evidence="1 3">Belongs to the sulfotransferase 1 family.</text>
</comment>
<organism evidence="5 6">
    <name type="scientific">Phoenix dactylifera</name>
    <name type="common">Date palm</name>
    <dbReference type="NCBI Taxonomy" id="42345"/>
    <lineage>
        <taxon>Eukaryota</taxon>
        <taxon>Viridiplantae</taxon>
        <taxon>Streptophyta</taxon>
        <taxon>Embryophyta</taxon>
        <taxon>Tracheophyta</taxon>
        <taxon>Spermatophyta</taxon>
        <taxon>Magnoliopsida</taxon>
        <taxon>Liliopsida</taxon>
        <taxon>Arecaceae</taxon>
        <taxon>Coryphoideae</taxon>
        <taxon>Phoeniceae</taxon>
        <taxon>Phoenix</taxon>
    </lineage>
</organism>
<keyword evidence="5" id="KW-1185">Reference proteome</keyword>
<dbReference type="InterPro" id="IPR000863">
    <property type="entry name" value="Sulfotransferase_dom"/>
</dbReference>
<evidence type="ECO:0000313" key="5">
    <source>
        <dbReference type="Proteomes" id="UP000228380"/>
    </source>
</evidence>
<protein>
    <recommendedName>
        <fullName evidence="3">Sulfotransferase</fullName>
        <ecNumber evidence="3">2.8.2.-</ecNumber>
    </recommendedName>
</protein>